<proteinExistence type="predicted"/>
<dbReference type="RefSeq" id="WP_069909503.1">
    <property type="nucleotide sequence ID" value="NZ_LAJE02000161.1"/>
</dbReference>
<dbReference type="Gene3D" id="2.60.120.10">
    <property type="entry name" value="Jelly Rolls"/>
    <property type="match status" value="1"/>
</dbReference>
<dbReference type="OrthoDB" id="9798288at2"/>
<dbReference type="AlphaFoldDB" id="A0A1E5XS22"/>
<gene>
    <name evidence="2" type="ORF">VW23_016700</name>
</gene>
<dbReference type="InterPro" id="IPR039935">
    <property type="entry name" value="YML079W-like"/>
</dbReference>
<name>A0A1E5XS22_9HYPH</name>
<reference evidence="2 3" key="1">
    <citation type="journal article" date="2015" name="Genome Announc.">
        <title>Genome Assemblies of Three Soil-Associated Devosia species: D. insulae, D. limi, and D. soli.</title>
        <authorList>
            <person name="Hassan Y.I."/>
            <person name="Lepp D."/>
            <person name="Zhou T."/>
        </authorList>
    </citation>
    <scope>NUCLEOTIDE SEQUENCE [LARGE SCALE GENOMIC DNA]</scope>
    <source>
        <strain evidence="2 3">DS-56</strain>
    </source>
</reference>
<evidence type="ECO:0000313" key="3">
    <source>
        <dbReference type="Proteomes" id="UP000095463"/>
    </source>
</evidence>
<protein>
    <submittedName>
        <fullName evidence="2">Cupin</fullName>
    </submittedName>
</protein>
<dbReference type="CDD" id="cd06121">
    <property type="entry name" value="cupin_YML079wp"/>
    <property type="match status" value="1"/>
</dbReference>
<dbReference type="PANTHER" id="PTHR33387:SF3">
    <property type="entry name" value="DUF985 DOMAIN-CONTAINING PROTEIN"/>
    <property type="match status" value="1"/>
</dbReference>
<sequence>MTASDVVALLGLEPHPEGGFYRQTFADTLNGTGRPHSTLIYYLLSNHQTGAWHRVDSAEVWHWYAGAPMRLDISRDGKSVTEHALGNDLAAGERPQLVIPGNAWQRAACLGDWTLVGCTVAPGFQFSKFEQAEPGWEPG</sequence>
<comment type="caution">
    <text evidence="2">The sequence shown here is derived from an EMBL/GenBank/DDBJ whole genome shotgun (WGS) entry which is preliminary data.</text>
</comment>
<accession>A0A1E5XS22</accession>
<dbReference type="InterPro" id="IPR009327">
    <property type="entry name" value="Cupin_DUF985"/>
</dbReference>
<dbReference type="SUPFAM" id="SSF51182">
    <property type="entry name" value="RmlC-like cupins"/>
    <property type="match status" value="1"/>
</dbReference>
<dbReference type="EMBL" id="LAJE02000161">
    <property type="protein sequence ID" value="OEO31365.1"/>
    <property type="molecule type" value="Genomic_DNA"/>
</dbReference>
<dbReference type="InterPro" id="IPR011051">
    <property type="entry name" value="RmlC_Cupin_sf"/>
</dbReference>
<dbReference type="Pfam" id="PF06172">
    <property type="entry name" value="Cupin_5"/>
    <property type="match status" value="1"/>
</dbReference>
<dbReference type="Proteomes" id="UP000095463">
    <property type="component" value="Unassembled WGS sequence"/>
</dbReference>
<dbReference type="InterPro" id="IPR014710">
    <property type="entry name" value="RmlC-like_jellyroll"/>
</dbReference>
<evidence type="ECO:0000259" key="1">
    <source>
        <dbReference type="Pfam" id="PF06172"/>
    </source>
</evidence>
<feature type="domain" description="DUF985" evidence="1">
    <location>
        <begin position="5"/>
        <end position="131"/>
    </location>
</feature>
<dbReference type="PANTHER" id="PTHR33387">
    <property type="entry name" value="RMLC-LIKE JELLY ROLL FOLD PROTEIN"/>
    <property type="match status" value="1"/>
</dbReference>
<keyword evidence="3" id="KW-1185">Reference proteome</keyword>
<organism evidence="2 3">
    <name type="scientific">Devosia insulae DS-56</name>
    <dbReference type="NCBI Taxonomy" id="1116389"/>
    <lineage>
        <taxon>Bacteria</taxon>
        <taxon>Pseudomonadati</taxon>
        <taxon>Pseudomonadota</taxon>
        <taxon>Alphaproteobacteria</taxon>
        <taxon>Hyphomicrobiales</taxon>
        <taxon>Devosiaceae</taxon>
        <taxon>Devosia</taxon>
    </lineage>
</organism>
<evidence type="ECO:0000313" key="2">
    <source>
        <dbReference type="EMBL" id="OEO31365.1"/>
    </source>
</evidence>